<reference evidence="2 3" key="1">
    <citation type="submission" date="2019-06" db="EMBL/GenBank/DDBJ databases">
        <title>Whole genome shotgun sequence of Kocuria varians NBRC 15358.</title>
        <authorList>
            <person name="Hosoyama A."/>
            <person name="Uohara A."/>
            <person name="Ohji S."/>
            <person name="Ichikawa N."/>
        </authorList>
    </citation>
    <scope>NUCLEOTIDE SEQUENCE [LARGE SCALE GENOMIC DNA]</scope>
    <source>
        <strain evidence="2 3">NBRC 15358</strain>
    </source>
</reference>
<dbReference type="Proteomes" id="UP000315730">
    <property type="component" value="Unassembled WGS sequence"/>
</dbReference>
<proteinExistence type="predicted"/>
<keyword evidence="3" id="KW-1185">Reference proteome</keyword>
<feature type="compositionally biased region" description="Basic and acidic residues" evidence="1">
    <location>
        <begin position="14"/>
        <end position="26"/>
    </location>
</feature>
<sequence length="69" mass="8091">MPEQETNQFSMRGRLHDDAAYQDARRTRRREALEQLTAEASEAGFYEYAAEAYKKPLEEARRSIEAENH</sequence>
<organism evidence="2 3">
    <name type="scientific">Kocuria varians</name>
    <name type="common">Micrococcus varians</name>
    <dbReference type="NCBI Taxonomy" id="1272"/>
    <lineage>
        <taxon>Bacteria</taxon>
        <taxon>Bacillati</taxon>
        <taxon>Actinomycetota</taxon>
        <taxon>Actinomycetes</taxon>
        <taxon>Micrococcales</taxon>
        <taxon>Micrococcaceae</taxon>
        <taxon>Kocuria</taxon>
    </lineage>
</organism>
<comment type="caution">
    <text evidence="2">The sequence shown here is derived from an EMBL/GenBank/DDBJ whole genome shotgun (WGS) entry which is preliminary data.</text>
</comment>
<dbReference type="RefSeq" id="WP_141270563.1">
    <property type="nucleotide sequence ID" value="NZ_BJNW01000036.1"/>
</dbReference>
<dbReference type="AlphaFoldDB" id="A0A4Y4D7M1"/>
<evidence type="ECO:0000256" key="1">
    <source>
        <dbReference type="SAM" id="MobiDB-lite"/>
    </source>
</evidence>
<evidence type="ECO:0000313" key="2">
    <source>
        <dbReference type="EMBL" id="GED00343.1"/>
    </source>
</evidence>
<protein>
    <submittedName>
        <fullName evidence="2">Uncharacterized protein</fullName>
    </submittedName>
</protein>
<dbReference type="STRING" id="1272.GCA_900014985_01738"/>
<feature type="compositionally biased region" description="Polar residues" evidence="1">
    <location>
        <begin position="1"/>
        <end position="10"/>
    </location>
</feature>
<accession>A0A4Y4D7M1</accession>
<evidence type="ECO:0000313" key="3">
    <source>
        <dbReference type="Proteomes" id="UP000315730"/>
    </source>
</evidence>
<gene>
    <name evidence="2" type="ORF">KVA01_24970</name>
</gene>
<name>A0A4Y4D7M1_KOCVA</name>
<dbReference type="EMBL" id="BJNW01000036">
    <property type="protein sequence ID" value="GED00343.1"/>
    <property type="molecule type" value="Genomic_DNA"/>
</dbReference>
<feature type="region of interest" description="Disordered" evidence="1">
    <location>
        <begin position="1"/>
        <end position="26"/>
    </location>
</feature>